<evidence type="ECO:0000256" key="2">
    <source>
        <dbReference type="SAM" id="SignalP"/>
    </source>
</evidence>
<accession>A0A0G2ZAI5</accession>
<gene>
    <name evidence="3" type="ORF">IX53_03930</name>
</gene>
<evidence type="ECO:0008006" key="5">
    <source>
        <dbReference type="Google" id="ProtNLM"/>
    </source>
</evidence>
<keyword evidence="4" id="KW-1185">Reference proteome</keyword>
<keyword evidence="1" id="KW-0472">Membrane</keyword>
<dbReference type="Proteomes" id="UP000035159">
    <property type="component" value="Chromosome"/>
</dbReference>
<protein>
    <recommendedName>
        <fullName evidence="5">Peptidase MA-like domain-containing protein</fullName>
    </recommendedName>
</protein>
<evidence type="ECO:0000313" key="3">
    <source>
        <dbReference type="EMBL" id="AKI97106.1"/>
    </source>
</evidence>
<feature type="signal peptide" evidence="2">
    <location>
        <begin position="1"/>
        <end position="20"/>
    </location>
</feature>
<evidence type="ECO:0000313" key="4">
    <source>
        <dbReference type="Proteomes" id="UP000035159"/>
    </source>
</evidence>
<name>A0A0G2ZAI5_9BACT</name>
<keyword evidence="1" id="KW-1133">Transmembrane helix</keyword>
<keyword evidence="2" id="KW-0732">Signal</keyword>
<organism evidence="3 4">
    <name type="scientific">Kosmotoga pacifica</name>
    <dbReference type="NCBI Taxonomy" id="1330330"/>
    <lineage>
        <taxon>Bacteria</taxon>
        <taxon>Thermotogati</taxon>
        <taxon>Thermotogota</taxon>
        <taxon>Thermotogae</taxon>
        <taxon>Kosmotogales</taxon>
        <taxon>Kosmotogaceae</taxon>
        <taxon>Kosmotoga</taxon>
    </lineage>
</organism>
<dbReference type="EMBL" id="CP011232">
    <property type="protein sequence ID" value="AKI97106.1"/>
    <property type="molecule type" value="Genomic_DNA"/>
</dbReference>
<dbReference type="AlphaFoldDB" id="A0A0G2ZAI5"/>
<proteinExistence type="predicted"/>
<dbReference type="PATRIC" id="fig|1330330.3.peg.788"/>
<dbReference type="RefSeq" id="WP_047754240.1">
    <property type="nucleotide sequence ID" value="NZ_CASWEU010000017.1"/>
</dbReference>
<dbReference type="STRING" id="1330330.IX53_03930"/>
<reference evidence="3 4" key="1">
    <citation type="submission" date="2015-04" db="EMBL/GenBank/DDBJ databases">
        <title>Complete Genome Sequence of Kosmotoga pacifica SLHLJ1.</title>
        <authorList>
            <person name="Jiang L.J."/>
            <person name="Shao Z.Z."/>
            <person name="Jebbar M."/>
        </authorList>
    </citation>
    <scope>NUCLEOTIDE SEQUENCE [LARGE SCALE GENOMIC DNA]</scope>
    <source>
        <strain evidence="3 4">SLHLJ1</strain>
    </source>
</reference>
<dbReference type="OrthoDB" id="43895at2"/>
<dbReference type="KEGG" id="kpf:IX53_03930"/>
<evidence type="ECO:0000256" key="1">
    <source>
        <dbReference type="SAM" id="Phobius"/>
    </source>
</evidence>
<keyword evidence="1" id="KW-0812">Transmembrane</keyword>
<sequence length="250" mass="29560">MKRLVTFFICLLLFSVSTYADKQFTAGEISTIYKELENLLHVSPSYSLVVDERAEHSHSIDNDTGYYNIIIKKDELNSTILAHEMAHIFFFELLRKSNISSEEIPLWYHELVAMWFEQFMGSSSARILSFKCIFFNFTFFDTDYPQSEELELFYDSIGNFAEYLSKRYNFSSFVVESVEKYRYSGDLMASLDAVLKTEFDKVVMRWRLTELTPYFSFLLIVVIFIYLVLGRGDKRWRELKFDPKIPEDDL</sequence>
<feature type="transmembrane region" description="Helical" evidence="1">
    <location>
        <begin position="211"/>
        <end position="229"/>
    </location>
</feature>
<feature type="chain" id="PRO_5002550981" description="Peptidase MA-like domain-containing protein" evidence="2">
    <location>
        <begin position="21"/>
        <end position="250"/>
    </location>
</feature>